<gene>
    <name evidence="6" type="ORF">GCM10009839_58010</name>
</gene>
<keyword evidence="3" id="KW-0804">Transcription</keyword>
<feature type="domain" description="HTH tetR-type" evidence="5">
    <location>
        <begin position="14"/>
        <end position="74"/>
    </location>
</feature>
<reference evidence="6 7" key="1">
    <citation type="journal article" date="2019" name="Int. J. Syst. Evol. Microbiol.">
        <title>The Global Catalogue of Microorganisms (GCM) 10K type strain sequencing project: providing services to taxonomists for standard genome sequencing and annotation.</title>
        <authorList>
            <consortium name="The Broad Institute Genomics Platform"/>
            <consortium name="The Broad Institute Genome Sequencing Center for Infectious Disease"/>
            <person name="Wu L."/>
            <person name="Ma J."/>
        </authorList>
    </citation>
    <scope>NUCLEOTIDE SEQUENCE [LARGE SCALE GENOMIC DNA]</scope>
    <source>
        <strain evidence="6 7">JCM 16014</strain>
    </source>
</reference>
<comment type="caution">
    <text evidence="6">The sequence shown here is derived from an EMBL/GenBank/DDBJ whole genome shotgun (WGS) entry which is preliminary data.</text>
</comment>
<evidence type="ECO:0000259" key="5">
    <source>
        <dbReference type="PROSITE" id="PS50977"/>
    </source>
</evidence>
<dbReference type="InterPro" id="IPR050109">
    <property type="entry name" value="HTH-type_TetR-like_transc_reg"/>
</dbReference>
<dbReference type="EMBL" id="BAAAQN010000040">
    <property type="protein sequence ID" value="GAA2046167.1"/>
    <property type="molecule type" value="Genomic_DNA"/>
</dbReference>
<evidence type="ECO:0000256" key="2">
    <source>
        <dbReference type="ARBA" id="ARBA00023125"/>
    </source>
</evidence>
<protein>
    <submittedName>
        <fullName evidence="6">TetR/AcrR family transcriptional regulator C-terminal domain-containing protein</fullName>
    </submittedName>
</protein>
<dbReference type="Gene3D" id="1.10.357.10">
    <property type="entry name" value="Tetracycline Repressor, domain 2"/>
    <property type="match status" value="1"/>
</dbReference>
<evidence type="ECO:0000256" key="3">
    <source>
        <dbReference type="ARBA" id="ARBA00023163"/>
    </source>
</evidence>
<keyword evidence="7" id="KW-1185">Reference proteome</keyword>
<dbReference type="InterPro" id="IPR004111">
    <property type="entry name" value="Repressor_TetR_C"/>
</dbReference>
<sequence>MIWARPEPGTRKPRFSRQKIAEAALRIADEEGFEAVSMRRVAAELGAAPMTLYNYVRTKNDLLALMHDAILGEVLVPEEQLPGTWREAVTAIACRVRAVLVRHPWAVSALQEAQPGPNAMRRFEQFLAATSDSGLSTGQKFDLLSVLNAYVFGNALITVESRKRADYPIDDPALVEQVSAFARAQMETGEFPHTAKLMAGFADGTDDSTGPPMDEVGVDQQFQRGLAAMLDGLTEQFAADRAGRAKPAEGRPAAG</sequence>
<organism evidence="6 7">
    <name type="scientific">Catenulispora yoronensis</name>
    <dbReference type="NCBI Taxonomy" id="450799"/>
    <lineage>
        <taxon>Bacteria</taxon>
        <taxon>Bacillati</taxon>
        <taxon>Actinomycetota</taxon>
        <taxon>Actinomycetes</taxon>
        <taxon>Catenulisporales</taxon>
        <taxon>Catenulisporaceae</taxon>
        <taxon>Catenulispora</taxon>
    </lineage>
</organism>
<dbReference type="SUPFAM" id="SSF48498">
    <property type="entry name" value="Tetracyclin repressor-like, C-terminal domain"/>
    <property type="match status" value="1"/>
</dbReference>
<evidence type="ECO:0000313" key="7">
    <source>
        <dbReference type="Proteomes" id="UP001500751"/>
    </source>
</evidence>
<keyword evidence="1" id="KW-0805">Transcription regulation</keyword>
<dbReference type="Gene3D" id="1.10.10.60">
    <property type="entry name" value="Homeodomain-like"/>
    <property type="match status" value="1"/>
</dbReference>
<evidence type="ECO:0000256" key="1">
    <source>
        <dbReference type="ARBA" id="ARBA00023015"/>
    </source>
</evidence>
<dbReference type="InterPro" id="IPR009057">
    <property type="entry name" value="Homeodomain-like_sf"/>
</dbReference>
<keyword evidence="2 4" id="KW-0238">DNA-binding</keyword>
<feature type="DNA-binding region" description="H-T-H motif" evidence="4">
    <location>
        <begin position="37"/>
        <end position="56"/>
    </location>
</feature>
<dbReference type="Proteomes" id="UP001500751">
    <property type="component" value="Unassembled WGS sequence"/>
</dbReference>
<dbReference type="InterPro" id="IPR036271">
    <property type="entry name" value="Tet_transcr_reg_TetR-rel_C_sf"/>
</dbReference>
<evidence type="ECO:0000313" key="6">
    <source>
        <dbReference type="EMBL" id="GAA2046167.1"/>
    </source>
</evidence>
<dbReference type="Pfam" id="PF02909">
    <property type="entry name" value="TetR_C_1"/>
    <property type="match status" value="1"/>
</dbReference>
<dbReference type="PROSITE" id="PS50977">
    <property type="entry name" value="HTH_TETR_2"/>
    <property type="match status" value="1"/>
</dbReference>
<dbReference type="PANTHER" id="PTHR30055:SF151">
    <property type="entry name" value="TRANSCRIPTIONAL REGULATORY PROTEIN"/>
    <property type="match status" value="1"/>
</dbReference>
<dbReference type="SUPFAM" id="SSF46689">
    <property type="entry name" value="Homeodomain-like"/>
    <property type="match status" value="1"/>
</dbReference>
<proteinExistence type="predicted"/>
<dbReference type="PANTHER" id="PTHR30055">
    <property type="entry name" value="HTH-TYPE TRANSCRIPTIONAL REGULATOR RUTR"/>
    <property type="match status" value="1"/>
</dbReference>
<accession>A0ABN2UZ87</accession>
<dbReference type="Pfam" id="PF00440">
    <property type="entry name" value="TetR_N"/>
    <property type="match status" value="1"/>
</dbReference>
<name>A0ABN2UZ87_9ACTN</name>
<evidence type="ECO:0000256" key="4">
    <source>
        <dbReference type="PROSITE-ProRule" id="PRU00335"/>
    </source>
</evidence>
<dbReference type="InterPro" id="IPR001647">
    <property type="entry name" value="HTH_TetR"/>
</dbReference>